<feature type="compositionally biased region" description="Polar residues" evidence="1">
    <location>
        <begin position="436"/>
        <end position="445"/>
    </location>
</feature>
<feature type="compositionally biased region" description="Basic and acidic residues" evidence="1">
    <location>
        <begin position="396"/>
        <end position="432"/>
    </location>
</feature>
<feature type="compositionally biased region" description="Basic and acidic residues" evidence="1">
    <location>
        <begin position="541"/>
        <end position="559"/>
    </location>
</feature>
<name>A0A3N1GLU7_9ACTN</name>
<dbReference type="InterPro" id="IPR025447">
    <property type="entry name" value="DUF4192"/>
</dbReference>
<evidence type="ECO:0000313" key="2">
    <source>
        <dbReference type="EMBL" id="ROP31171.1"/>
    </source>
</evidence>
<feature type="region of interest" description="Disordered" evidence="1">
    <location>
        <begin position="367"/>
        <end position="386"/>
    </location>
</feature>
<dbReference type="Pfam" id="PF13830">
    <property type="entry name" value="DUF4192"/>
    <property type="match status" value="1"/>
</dbReference>
<proteinExistence type="predicted"/>
<dbReference type="RefSeq" id="WP_211277790.1">
    <property type="nucleotide sequence ID" value="NZ_RJKL01000001.1"/>
</dbReference>
<feature type="region of interest" description="Disordered" evidence="1">
    <location>
        <begin position="396"/>
        <end position="586"/>
    </location>
</feature>
<comment type="caution">
    <text evidence="2">The sequence shown here is derived from an EMBL/GenBank/DDBJ whole genome shotgun (WGS) entry which is preliminary data.</text>
</comment>
<evidence type="ECO:0000256" key="1">
    <source>
        <dbReference type="SAM" id="MobiDB-lite"/>
    </source>
</evidence>
<reference evidence="2 3" key="1">
    <citation type="submission" date="2018-11" db="EMBL/GenBank/DDBJ databases">
        <title>Sequencing the genomes of 1000 actinobacteria strains.</title>
        <authorList>
            <person name="Klenk H.-P."/>
        </authorList>
    </citation>
    <scope>NUCLEOTIDE SEQUENCE [LARGE SCALE GENOMIC DNA]</scope>
    <source>
        <strain evidence="2 3">DSM 43634</strain>
    </source>
</reference>
<evidence type="ECO:0000313" key="3">
    <source>
        <dbReference type="Proteomes" id="UP000271683"/>
    </source>
</evidence>
<dbReference type="Proteomes" id="UP000271683">
    <property type="component" value="Unassembled WGS sequence"/>
</dbReference>
<protein>
    <submittedName>
        <fullName evidence="2">Uncharacterized protein DUF4192</fullName>
    </submittedName>
</protein>
<dbReference type="AlphaFoldDB" id="A0A3N1GLU7"/>
<feature type="compositionally biased region" description="Basic and acidic residues" evidence="1">
    <location>
        <begin position="478"/>
        <end position="487"/>
    </location>
</feature>
<accession>A0A3N1GLU7</accession>
<sequence>MTKLKVRTPADLIAAVPFLIGFHPADSLVVAAVTGAKLAFAARIDLPEPGVPDLEAQARVLHLASLIVEQWPEAIALIGYGDSDRVTPSLLHLSQALTSAGLHIIDEFRVADGRYWSYRCTKQTCCPEDGRPCDPPDSVVAAEATFAGAVALPSRKDLEAQLAPVTGPDREAMDSADERALSRLLDLLPQAPLPDDGGLPQAPLPHDGGTVLSAEERCRSERLILRAGRTAVRSAERRYRSGGRLSDDEVAWLGYLLTSIPVRDYAWIRSGTDGWQIALWSDVVRRVAPQRVPAPASLLAFIAWRASRGALAAIAVERAREADPHYALAETMNATLYAAVPPSAVAGWPTPTGRPAPKEPGYACAEEEGHLAESGDSRPSHNEHEAVANEHEGVANEHEAAANEHEGVANEHETPPHARAHEAGSGEPDRPPKPTSVATVATVSPSDPAIRTTEQLDEVDHGTLPTEAVQRTSPGAEADQKALRGGEAEQGTPSGAEPGQGTPSGAEAEQRTPSGGKANQRMESDRGGAGAEGEMAGPSFREPDFTPRKTRTVRTEARSCGRPAWTAGHRTTSGGTAGRRTVRRRR</sequence>
<dbReference type="EMBL" id="RJKL01000001">
    <property type="protein sequence ID" value="ROP31171.1"/>
    <property type="molecule type" value="Genomic_DNA"/>
</dbReference>
<organism evidence="2 3">
    <name type="scientific">Couchioplanes caeruleus</name>
    <dbReference type="NCBI Taxonomy" id="56438"/>
    <lineage>
        <taxon>Bacteria</taxon>
        <taxon>Bacillati</taxon>
        <taxon>Actinomycetota</taxon>
        <taxon>Actinomycetes</taxon>
        <taxon>Micromonosporales</taxon>
        <taxon>Micromonosporaceae</taxon>
        <taxon>Couchioplanes</taxon>
    </lineage>
</organism>
<gene>
    <name evidence="2" type="ORF">EDD30_4062</name>
</gene>